<feature type="compositionally biased region" description="Polar residues" evidence="1">
    <location>
        <begin position="371"/>
        <end position="383"/>
    </location>
</feature>
<feature type="compositionally biased region" description="Basic and acidic residues" evidence="1">
    <location>
        <begin position="390"/>
        <end position="407"/>
    </location>
</feature>
<reference evidence="2" key="1">
    <citation type="submission" date="2016-06" db="EMBL/GenBank/DDBJ databases">
        <title>Draft Genome sequence of the fungus Inonotus baumii.</title>
        <authorList>
            <person name="Zhu H."/>
            <person name="Lin W."/>
        </authorList>
    </citation>
    <scope>NUCLEOTIDE SEQUENCE</scope>
    <source>
        <strain evidence="2">821</strain>
    </source>
</reference>
<feature type="compositionally biased region" description="Basic residues" evidence="1">
    <location>
        <begin position="94"/>
        <end position="112"/>
    </location>
</feature>
<evidence type="ECO:0000313" key="3">
    <source>
        <dbReference type="Proteomes" id="UP000757232"/>
    </source>
</evidence>
<feature type="region of interest" description="Disordered" evidence="1">
    <location>
        <begin position="36"/>
        <end position="182"/>
    </location>
</feature>
<protein>
    <submittedName>
        <fullName evidence="2">Uncharacterized protein</fullName>
    </submittedName>
</protein>
<evidence type="ECO:0000313" key="2">
    <source>
        <dbReference type="EMBL" id="OCB89849.1"/>
    </source>
</evidence>
<dbReference type="Proteomes" id="UP000757232">
    <property type="component" value="Unassembled WGS sequence"/>
</dbReference>
<evidence type="ECO:0000256" key="1">
    <source>
        <dbReference type="SAM" id="MobiDB-lite"/>
    </source>
</evidence>
<feature type="compositionally biased region" description="Polar residues" evidence="1">
    <location>
        <begin position="144"/>
        <end position="155"/>
    </location>
</feature>
<feature type="compositionally biased region" description="Basic and acidic residues" evidence="1">
    <location>
        <begin position="36"/>
        <end position="50"/>
    </location>
</feature>
<feature type="region of interest" description="Disordered" evidence="1">
    <location>
        <begin position="295"/>
        <end position="452"/>
    </location>
</feature>
<feature type="compositionally biased region" description="Basic residues" evidence="1">
    <location>
        <begin position="323"/>
        <end position="334"/>
    </location>
</feature>
<organism evidence="2 3">
    <name type="scientific">Sanghuangporus baumii</name>
    <name type="common">Phellinus baumii</name>
    <dbReference type="NCBI Taxonomy" id="108892"/>
    <lineage>
        <taxon>Eukaryota</taxon>
        <taxon>Fungi</taxon>
        <taxon>Dikarya</taxon>
        <taxon>Basidiomycota</taxon>
        <taxon>Agaricomycotina</taxon>
        <taxon>Agaricomycetes</taxon>
        <taxon>Hymenochaetales</taxon>
        <taxon>Hymenochaetaceae</taxon>
        <taxon>Sanghuangporus</taxon>
    </lineage>
</organism>
<gene>
    <name evidence="2" type="ORF">A7U60_g2960</name>
</gene>
<feature type="region of interest" description="Disordered" evidence="1">
    <location>
        <begin position="530"/>
        <end position="553"/>
    </location>
</feature>
<dbReference type="AlphaFoldDB" id="A0A9Q5I1L4"/>
<comment type="caution">
    <text evidence="2">The sequence shown here is derived from an EMBL/GenBank/DDBJ whole genome shotgun (WGS) entry which is preliminary data.</text>
</comment>
<feature type="region of interest" description="Disordered" evidence="1">
    <location>
        <begin position="472"/>
        <end position="510"/>
    </location>
</feature>
<keyword evidence="3" id="KW-1185">Reference proteome</keyword>
<dbReference type="EMBL" id="LNZH02000147">
    <property type="protein sequence ID" value="OCB89849.1"/>
    <property type="molecule type" value="Genomic_DNA"/>
</dbReference>
<proteinExistence type="predicted"/>
<feature type="compositionally biased region" description="Polar residues" evidence="1">
    <location>
        <begin position="51"/>
        <end position="61"/>
    </location>
</feature>
<accession>A0A9Q5I1L4</accession>
<sequence length="606" mass="65537">MGVITRAMAKRLAANNGGSEASGTINAEVRRTVTDGKDSAVNVDMERDVNESYTSANNKGARSNEVLKSKIYTESESITPCEPPSTDPKSGTNGRRRRGTKATRATKPRRVRQATERKGGSSRGVSTPDVSGKISQDHGDAKHNNGTSEDTSIASTGRKRGKEETSDADLQTGHVVPTRAKTRRIQRDIRRSPPVGEAPSDARKLLNCTNSSHEVMTNDDMGLITRAMAKKLAANNGGSEACGTVTAEVPRTITDAKDSTVNADMERDVNESCISANNTGAESNEVLNPKIYRESEPIATRTPPSTDPKSGTIGHDRGTKATRATKPRRVRQAIKRKDGSSRGTSTPDVFGNMIAEIPPDHVPSGAEIRNATHNNGASQNTSVVAAGQKRSREETSEADSQTDRDIVSARTTPPRRIRRNTRQGTFVDGAPSVARNLRDSTNSSPETKANDVLNLPASQYGAEHRSDEIPIRNSVSGPAEVCSGQSPREKENVPAARLTSSPLQRSRRKGTCSEREFVLARAMLALSKPRISSRLQNNPGPSGERKDGATALSLPDLPNEAVHAPTWEAPRLDPDDFAFLVRRTTPYRFEESNMRNEAIIRPAQEE</sequence>
<name>A0A9Q5I1L4_SANBA</name>